<dbReference type="SMART" id="SM00491">
    <property type="entry name" value="HELICc2"/>
    <property type="match status" value="1"/>
</dbReference>
<dbReference type="PANTHER" id="PTHR11472:SF41">
    <property type="entry name" value="ATP-DEPENDENT DNA HELICASE DDX11-RELATED"/>
    <property type="match status" value="1"/>
</dbReference>
<keyword evidence="10" id="KW-0413">Isomerase</keyword>
<dbReference type="EMBL" id="HE573026">
    <property type="protein sequence ID" value="CCC51301.1"/>
    <property type="molecule type" value="Genomic_DNA"/>
</dbReference>
<keyword evidence="6 13" id="KW-0347">Helicase</keyword>
<feature type="region of interest" description="Disordered" evidence="11">
    <location>
        <begin position="88"/>
        <end position="134"/>
    </location>
</feature>
<dbReference type="PROSITE" id="PS51193">
    <property type="entry name" value="HELICASE_ATP_BIND_2"/>
    <property type="match status" value="1"/>
</dbReference>
<comment type="similarity">
    <text evidence="2">Belongs to the DEAD box helicase family. DEAH subfamily. DDX11/CHL1 sub-subfamily.</text>
</comment>
<dbReference type="GO" id="GO:0046872">
    <property type="term" value="F:metal ion binding"/>
    <property type="evidence" value="ECO:0007669"/>
    <property type="project" value="UniProtKB-KW"/>
</dbReference>
<dbReference type="InterPro" id="IPR045028">
    <property type="entry name" value="DinG/Rad3-like"/>
</dbReference>
<dbReference type="InterPro" id="IPR006554">
    <property type="entry name" value="Helicase-like_DEXD_c2"/>
</dbReference>
<protein>
    <submittedName>
        <fullName evidence="13">Putative DNA repair helicase</fullName>
    </submittedName>
</protein>
<keyword evidence="3" id="KW-0479">Metal-binding</keyword>
<dbReference type="PANTHER" id="PTHR11472">
    <property type="entry name" value="DNA REPAIR DEAD HELICASE RAD3/XP-D SUBFAMILY MEMBER"/>
    <property type="match status" value="1"/>
</dbReference>
<evidence type="ECO:0000256" key="5">
    <source>
        <dbReference type="ARBA" id="ARBA00022801"/>
    </source>
</evidence>
<dbReference type="InterPro" id="IPR014013">
    <property type="entry name" value="Helic_SF1/SF2_ATP-bd_DinG/Rad3"/>
</dbReference>
<evidence type="ECO:0000256" key="7">
    <source>
        <dbReference type="ARBA" id="ARBA00022840"/>
    </source>
</evidence>
<feature type="region of interest" description="Disordered" evidence="11">
    <location>
        <begin position="219"/>
        <end position="246"/>
    </location>
</feature>
<dbReference type="VEuPathDB" id="TriTrypDB:TvY486_1003540"/>
<feature type="region of interest" description="Disordered" evidence="11">
    <location>
        <begin position="294"/>
        <end position="319"/>
    </location>
</feature>
<evidence type="ECO:0000256" key="10">
    <source>
        <dbReference type="ARBA" id="ARBA00023235"/>
    </source>
</evidence>
<reference evidence="13" key="1">
    <citation type="journal article" date="2012" name="Proc. Natl. Acad. Sci. U.S.A.">
        <title>Antigenic diversity is generated by distinct evolutionary mechanisms in African trypanosome species.</title>
        <authorList>
            <person name="Jackson A.P."/>
            <person name="Berry A."/>
            <person name="Aslett M."/>
            <person name="Allison H.C."/>
            <person name="Burton P."/>
            <person name="Vavrova-Anderson J."/>
            <person name="Brown R."/>
            <person name="Browne H."/>
            <person name="Corton N."/>
            <person name="Hauser H."/>
            <person name="Gamble J."/>
            <person name="Gilderthorp R."/>
            <person name="Marcello L."/>
            <person name="McQuillan J."/>
            <person name="Otto T.D."/>
            <person name="Quail M.A."/>
            <person name="Sanders M.J."/>
            <person name="van Tonder A."/>
            <person name="Ginger M.L."/>
            <person name="Field M.C."/>
            <person name="Barry J.D."/>
            <person name="Hertz-Fowler C."/>
            <person name="Berriman M."/>
        </authorList>
    </citation>
    <scope>NUCLEOTIDE SEQUENCE</scope>
    <source>
        <strain evidence="13">Y486</strain>
    </source>
</reference>
<evidence type="ECO:0000256" key="1">
    <source>
        <dbReference type="ARBA" id="ARBA00001966"/>
    </source>
</evidence>
<evidence type="ECO:0000256" key="3">
    <source>
        <dbReference type="ARBA" id="ARBA00022723"/>
    </source>
</evidence>
<dbReference type="Pfam" id="PF06733">
    <property type="entry name" value="DEAD_2"/>
    <property type="match status" value="1"/>
</dbReference>
<dbReference type="GO" id="GO:0005634">
    <property type="term" value="C:nucleus"/>
    <property type="evidence" value="ECO:0007669"/>
    <property type="project" value="TreeGrafter"/>
</dbReference>
<name>G0U600_TRYVY</name>
<dbReference type="InterPro" id="IPR027417">
    <property type="entry name" value="P-loop_NTPase"/>
</dbReference>
<dbReference type="GO" id="GO:0006139">
    <property type="term" value="P:nucleobase-containing compound metabolic process"/>
    <property type="evidence" value="ECO:0007669"/>
    <property type="project" value="InterPro"/>
</dbReference>
<dbReference type="AlphaFoldDB" id="G0U600"/>
<evidence type="ECO:0000313" key="13">
    <source>
        <dbReference type="EMBL" id="CCC51301.1"/>
    </source>
</evidence>
<dbReference type="InterPro" id="IPR006555">
    <property type="entry name" value="ATP-dep_Helicase_C"/>
</dbReference>
<dbReference type="GO" id="GO:0016818">
    <property type="term" value="F:hydrolase activity, acting on acid anhydrides, in phosphorus-containing anhydrides"/>
    <property type="evidence" value="ECO:0007669"/>
    <property type="project" value="InterPro"/>
</dbReference>
<proteinExistence type="inferred from homology"/>
<evidence type="ECO:0000259" key="12">
    <source>
        <dbReference type="PROSITE" id="PS51193"/>
    </source>
</evidence>
<keyword evidence="9" id="KW-0411">Iron-sulfur</keyword>
<evidence type="ECO:0000256" key="9">
    <source>
        <dbReference type="ARBA" id="ARBA00023014"/>
    </source>
</evidence>
<feature type="compositionally biased region" description="Acidic residues" evidence="11">
    <location>
        <begin position="225"/>
        <end position="236"/>
    </location>
</feature>
<dbReference type="GO" id="GO:0051536">
    <property type="term" value="F:iron-sulfur cluster binding"/>
    <property type="evidence" value="ECO:0007669"/>
    <property type="project" value="UniProtKB-KW"/>
</dbReference>
<dbReference type="GO" id="GO:0003677">
    <property type="term" value="F:DNA binding"/>
    <property type="evidence" value="ECO:0007669"/>
    <property type="project" value="InterPro"/>
</dbReference>
<feature type="region of interest" description="Disordered" evidence="11">
    <location>
        <begin position="779"/>
        <end position="798"/>
    </location>
</feature>
<dbReference type="Gene3D" id="3.40.50.300">
    <property type="entry name" value="P-loop containing nucleotide triphosphate hydrolases"/>
    <property type="match status" value="4"/>
</dbReference>
<gene>
    <name evidence="13" type="ORF">TVY486_1003540</name>
</gene>
<dbReference type="SUPFAM" id="SSF52540">
    <property type="entry name" value="P-loop containing nucleoside triphosphate hydrolases"/>
    <property type="match status" value="1"/>
</dbReference>
<keyword evidence="5" id="KW-0378">Hydrolase</keyword>
<dbReference type="SMART" id="SM00488">
    <property type="entry name" value="DEXDc2"/>
    <property type="match status" value="1"/>
</dbReference>
<evidence type="ECO:0000256" key="8">
    <source>
        <dbReference type="ARBA" id="ARBA00023004"/>
    </source>
</evidence>
<evidence type="ECO:0000256" key="6">
    <source>
        <dbReference type="ARBA" id="ARBA00022806"/>
    </source>
</evidence>
<dbReference type="GO" id="GO:0034085">
    <property type="term" value="P:establishment of sister chromatid cohesion"/>
    <property type="evidence" value="ECO:0007669"/>
    <property type="project" value="TreeGrafter"/>
</dbReference>
<dbReference type="GO" id="GO:0005524">
    <property type="term" value="F:ATP binding"/>
    <property type="evidence" value="ECO:0007669"/>
    <property type="project" value="UniProtKB-KW"/>
</dbReference>
<dbReference type="InterPro" id="IPR010614">
    <property type="entry name" value="RAD3-like_helicase_DEAD"/>
</dbReference>
<evidence type="ECO:0000256" key="11">
    <source>
        <dbReference type="SAM" id="MobiDB-lite"/>
    </source>
</evidence>
<organism evidence="13">
    <name type="scientific">Trypanosoma vivax (strain Y486)</name>
    <dbReference type="NCBI Taxonomy" id="1055687"/>
    <lineage>
        <taxon>Eukaryota</taxon>
        <taxon>Discoba</taxon>
        <taxon>Euglenozoa</taxon>
        <taxon>Kinetoplastea</taxon>
        <taxon>Metakinetoplastina</taxon>
        <taxon>Trypanosomatida</taxon>
        <taxon>Trypanosomatidae</taxon>
        <taxon>Trypanosoma</taxon>
        <taxon>Duttonella</taxon>
    </lineage>
</organism>
<keyword evidence="4" id="KW-0547">Nucleotide-binding</keyword>
<dbReference type="Pfam" id="PF13307">
    <property type="entry name" value="Helicase_C_2"/>
    <property type="match status" value="1"/>
</dbReference>
<comment type="cofactor">
    <cofactor evidence="1">
        <name>[4Fe-4S] cluster</name>
        <dbReference type="ChEBI" id="CHEBI:49883"/>
    </cofactor>
</comment>
<keyword evidence="7" id="KW-0067">ATP-binding</keyword>
<evidence type="ECO:0000256" key="2">
    <source>
        <dbReference type="ARBA" id="ARBA00008435"/>
    </source>
</evidence>
<sequence length="1251" mass="138602">MAEAQWHRSNAPLSMPPGQMYTAGSFAVPFPFEPYPLQLHAMESIRSGLAAGDVVVLESPTGTGKTQVLLNGVLSHVFELVTTGGAEEPKSAVEPMTESTSANSAARKRHRGPGASKRERPGSKRFRKVAETDKGSDEFLVDQDARELYSQGLLLSYFSSSSSSCSSSLAESDNEEEHSDKVPLRKPKVYFSSRTHTQLQQITDELRKTDFAKYMIRPRRPSATDEADSGGGELEEQTASTARFPDNPHKLRYVHVAGRQHLCLNASIRAASGGSNERLNELCLEAMAYEHSTEGRRARREQRKVGNYKPSLPDMEDGLSDSAGARVGCSYCQREKLKILRDYTSIESRDLSKMRELGKQVGACPFIVTRELLREADVVMIPYGYLVSAEMRQALLSGSATNESSTMSSGGADNEDESAYGHSFDANISTKNRSSGRSGTGWAKKDLVLPPNFSNDVVVVDEAHNLVDCCRNATMSSVTQGQLSLTRQLLDGYRLRYESRLLTRNKQRLREMVSFIDKLLHYLRMSDGRLQSNVEVTNLSSFVFDAGVDTVNVYRFLSFLEESRLREADVVMIPYGYLVSAEMRQALLSGSATNESSTMSSGGADNEDESAYGHSFDANISTKNRSSGRSGTGWAKKDLVLPPNFSNDVVVVDEAHNLVDCCRNATMSSVTQGQLSLTRQLLDGYRLRYESRLLTRNKQRLREMVSFIDKLLHYLRMSDGRLQSNVEVTNLSSFVFDAGVDTVNVYRFLSFLEESRLLSKLHGLVAYLTTGLDDLRKASRRPNEVHSPPAVFGAQGTDNPKEGNPVDALLSLAEADNKNVTATLRQFERFLRWYSRSDLYTRVVLRRQAPVHQDGESAGLTLELLQLEPSTYTMSPVIQQAQSVVLAGGTMKPLALTCSLILERPNLKPQWMASEGPENIGSVGEVEQTDKLATKSVRFVAEGHIVPPSSIAVFALGSGPGGQRLEFQHTNRSRWSSVLQDVAAAILNCLRVVPAGRIVFFTSYEMEDIFTSVLKQSGMYDTIKEDIFTSVLKQSGMYDTINAVKRIYREPGRVKKDESYSCEASDGAATSVPVETMLEEYAACVRDNRSNGAVLFAVMGGKLSEGINFNDDLGRAVVVVGIPYANPSDVDLQLHLQHIANTRLEAGPSSRRASTTSVHDKDATASPLSTATEWNLFTDLCMRTVNQSIGRCIRHAEDYAVVVLLDARYAERAEVRSRISPWMHPSLHMPKTYGECFRAVREFFVDRRRPF</sequence>
<feature type="domain" description="Helicase ATP-binding" evidence="12">
    <location>
        <begin position="24"/>
        <end position="511"/>
    </location>
</feature>
<evidence type="ECO:0000256" key="4">
    <source>
        <dbReference type="ARBA" id="ARBA00022741"/>
    </source>
</evidence>
<feature type="region of interest" description="Disordered" evidence="11">
    <location>
        <begin position="1145"/>
        <end position="1164"/>
    </location>
</feature>
<dbReference type="GO" id="GO:0003678">
    <property type="term" value="F:DNA helicase activity"/>
    <property type="evidence" value="ECO:0007669"/>
    <property type="project" value="InterPro"/>
</dbReference>
<accession>G0U600</accession>
<keyword evidence="8" id="KW-0408">Iron</keyword>
<feature type="compositionally biased region" description="Basic and acidic residues" evidence="11">
    <location>
        <begin position="116"/>
        <end position="134"/>
    </location>
</feature>